<proteinExistence type="inferred from homology"/>
<dbReference type="PANTHER" id="PTHR22749">
    <property type="entry name" value="RIBOFLAVIN KINASE/FMN ADENYLYLTRANSFERASE"/>
    <property type="match status" value="1"/>
</dbReference>
<evidence type="ECO:0000256" key="4">
    <source>
        <dbReference type="ARBA" id="ARBA00022630"/>
    </source>
</evidence>
<dbReference type="SUPFAM" id="SSF82114">
    <property type="entry name" value="Riboflavin kinase-like"/>
    <property type="match status" value="1"/>
</dbReference>
<evidence type="ECO:0000256" key="14">
    <source>
        <dbReference type="ARBA" id="ARBA00049494"/>
    </source>
</evidence>
<dbReference type="Proteomes" id="UP000480246">
    <property type="component" value="Unassembled WGS sequence"/>
</dbReference>
<evidence type="ECO:0000259" key="16">
    <source>
        <dbReference type="SMART" id="SM00904"/>
    </source>
</evidence>
<dbReference type="InterPro" id="IPR023465">
    <property type="entry name" value="Riboflavin_kinase_dom_sf"/>
</dbReference>
<dbReference type="GO" id="GO:0003919">
    <property type="term" value="F:FMN adenylyltransferase activity"/>
    <property type="evidence" value="ECO:0007669"/>
    <property type="project" value="UniProtKB-UniRule"/>
</dbReference>
<feature type="domain" description="Riboflavin kinase" evidence="16">
    <location>
        <begin position="184"/>
        <end position="310"/>
    </location>
</feature>
<evidence type="ECO:0000313" key="17">
    <source>
        <dbReference type="EMBL" id="KAB8138782.1"/>
    </source>
</evidence>
<dbReference type="InterPro" id="IPR004821">
    <property type="entry name" value="Cyt_trans-like"/>
</dbReference>
<dbReference type="GO" id="GO:0009398">
    <property type="term" value="P:FMN biosynthetic process"/>
    <property type="evidence" value="ECO:0007669"/>
    <property type="project" value="UniProtKB-UniRule"/>
</dbReference>
<dbReference type="OrthoDB" id="9803667at2"/>
<dbReference type="NCBIfam" id="NF004160">
    <property type="entry name" value="PRK05627.1-3"/>
    <property type="match status" value="1"/>
</dbReference>
<dbReference type="UniPathway" id="UPA00276">
    <property type="reaction ID" value="UER00406"/>
</dbReference>
<comment type="catalytic activity">
    <reaction evidence="14 15">
        <text>FMN + ATP + H(+) = FAD + diphosphate</text>
        <dbReference type="Rhea" id="RHEA:17237"/>
        <dbReference type="ChEBI" id="CHEBI:15378"/>
        <dbReference type="ChEBI" id="CHEBI:30616"/>
        <dbReference type="ChEBI" id="CHEBI:33019"/>
        <dbReference type="ChEBI" id="CHEBI:57692"/>
        <dbReference type="ChEBI" id="CHEBI:58210"/>
        <dbReference type="EC" id="2.7.7.2"/>
    </reaction>
</comment>
<dbReference type="RefSeq" id="WP_153401712.1">
    <property type="nucleotide sequence ID" value="NZ_ML762425.1"/>
</dbReference>
<evidence type="ECO:0000256" key="15">
    <source>
        <dbReference type="PIRNR" id="PIRNR004491"/>
    </source>
</evidence>
<comment type="function">
    <text evidence="1">Catalyzes the phosphorylation of riboflavin to FMN followed by the adenylation of FMN to FAD.</text>
</comment>
<organism evidence="17 18">
    <name type="scientific">Gracilibacillus oryzae</name>
    <dbReference type="NCBI Taxonomy" id="1672701"/>
    <lineage>
        <taxon>Bacteria</taxon>
        <taxon>Bacillati</taxon>
        <taxon>Bacillota</taxon>
        <taxon>Bacilli</taxon>
        <taxon>Bacillales</taxon>
        <taxon>Bacillaceae</taxon>
        <taxon>Gracilibacillus</taxon>
    </lineage>
</organism>
<keyword evidence="12" id="KW-0511">Multifunctional enzyme</keyword>
<keyword evidence="9 15" id="KW-0418">Kinase</keyword>
<reference evidence="17 18" key="1">
    <citation type="submission" date="2019-10" db="EMBL/GenBank/DDBJ databases">
        <title>Gracilibacillus sp. nov. isolated from rice seeds.</title>
        <authorList>
            <person name="He S."/>
        </authorList>
    </citation>
    <scope>NUCLEOTIDE SEQUENCE [LARGE SCALE GENOMIC DNA]</scope>
    <source>
        <strain evidence="17 18">TD8</strain>
    </source>
</reference>
<dbReference type="InterPro" id="IPR023468">
    <property type="entry name" value="Riboflavin_kinase"/>
</dbReference>
<dbReference type="EC" id="2.7.1.26" evidence="15"/>
<evidence type="ECO:0000256" key="12">
    <source>
        <dbReference type="ARBA" id="ARBA00023268"/>
    </source>
</evidence>
<dbReference type="NCBIfam" id="TIGR00083">
    <property type="entry name" value="ribF"/>
    <property type="match status" value="1"/>
</dbReference>
<dbReference type="PIRSF" id="PIRSF004491">
    <property type="entry name" value="FAD_Synth"/>
    <property type="match status" value="1"/>
</dbReference>
<dbReference type="InterPro" id="IPR015864">
    <property type="entry name" value="FAD_synthase"/>
</dbReference>
<dbReference type="PANTHER" id="PTHR22749:SF6">
    <property type="entry name" value="RIBOFLAVIN KINASE"/>
    <property type="match status" value="1"/>
</dbReference>
<dbReference type="EC" id="2.7.7.2" evidence="15"/>
<dbReference type="InterPro" id="IPR002606">
    <property type="entry name" value="Riboflavin_kinase_bac"/>
</dbReference>
<name>A0A7C8GWF4_9BACI</name>
<dbReference type="NCBIfam" id="NF004162">
    <property type="entry name" value="PRK05627.1-5"/>
    <property type="match status" value="1"/>
</dbReference>
<evidence type="ECO:0000256" key="5">
    <source>
        <dbReference type="ARBA" id="ARBA00022643"/>
    </source>
</evidence>
<dbReference type="SUPFAM" id="SSF52374">
    <property type="entry name" value="Nucleotidylyl transferase"/>
    <property type="match status" value="1"/>
</dbReference>
<dbReference type="Pfam" id="PF06574">
    <property type="entry name" value="FAD_syn"/>
    <property type="match status" value="1"/>
</dbReference>
<keyword evidence="18" id="KW-1185">Reference proteome</keyword>
<evidence type="ECO:0000256" key="6">
    <source>
        <dbReference type="ARBA" id="ARBA00022679"/>
    </source>
</evidence>
<comment type="caution">
    <text evidence="17">The sequence shown here is derived from an EMBL/GenBank/DDBJ whole genome shotgun (WGS) entry which is preliminary data.</text>
</comment>
<keyword evidence="7 15" id="KW-0548">Nucleotidyltransferase</keyword>
<dbReference type="GO" id="GO:0009231">
    <property type="term" value="P:riboflavin biosynthetic process"/>
    <property type="evidence" value="ECO:0007669"/>
    <property type="project" value="InterPro"/>
</dbReference>
<evidence type="ECO:0000256" key="13">
    <source>
        <dbReference type="ARBA" id="ARBA00047880"/>
    </source>
</evidence>
<dbReference type="Gene3D" id="2.40.30.30">
    <property type="entry name" value="Riboflavin kinase-like"/>
    <property type="match status" value="1"/>
</dbReference>
<dbReference type="FunFam" id="3.40.50.620:FF:000021">
    <property type="entry name" value="Riboflavin biosynthesis protein"/>
    <property type="match status" value="1"/>
</dbReference>
<dbReference type="Pfam" id="PF01687">
    <property type="entry name" value="Flavokinase"/>
    <property type="match status" value="1"/>
</dbReference>
<comment type="similarity">
    <text evidence="15">Belongs to the ribF family.</text>
</comment>
<dbReference type="GO" id="GO:0008531">
    <property type="term" value="F:riboflavin kinase activity"/>
    <property type="evidence" value="ECO:0007669"/>
    <property type="project" value="UniProtKB-UniRule"/>
</dbReference>
<keyword evidence="6 15" id="KW-0808">Transferase</keyword>
<dbReference type="AlphaFoldDB" id="A0A7C8GWF4"/>
<comment type="pathway">
    <text evidence="2 15">Cofactor biosynthesis; FAD biosynthesis; FAD from FMN: step 1/1.</text>
</comment>
<dbReference type="Gene3D" id="3.40.50.620">
    <property type="entry name" value="HUPs"/>
    <property type="match status" value="1"/>
</dbReference>
<dbReference type="InterPro" id="IPR014729">
    <property type="entry name" value="Rossmann-like_a/b/a_fold"/>
</dbReference>
<keyword evidence="10 15" id="KW-0274">FAD</keyword>
<keyword evidence="11 15" id="KW-0067">ATP-binding</keyword>
<comment type="pathway">
    <text evidence="3 15">Cofactor biosynthesis; FMN biosynthesis; FMN from riboflavin (ATP route): step 1/1.</text>
</comment>
<accession>A0A7C8GWF4</accession>
<dbReference type="EMBL" id="WEID01000015">
    <property type="protein sequence ID" value="KAB8138782.1"/>
    <property type="molecule type" value="Genomic_DNA"/>
</dbReference>
<dbReference type="FunFam" id="2.40.30.30:FF:000003">
    <property type="entry name" value="Riboflavin biosynthesis protein"/>
    <property type="match status" value="1"/>
</dbReference>
<dbReference type="GO" id="GO:0006747">
    <property type="term" value="P:FAD biosynthetic process"/>
    <property type="evidence" value="ECO:0007669"/>
    <property type="project" value="UniProtKB-UniRule"/>
</dbReference>
<dbReference type="UniPathway" id="UPA00277">
    <property type="reaction ID" value="UER00407"/>
</dbReference>
<comment type="catalytic activity">
    <reaction evidence="13 15">
        <text>riboflavin + ATP = FMN + ADP + H(+)</text>
        <dbReference type="Rhea" id="RHEA:14357"/>
        <dbReference type="ChEBI" id="CHEBI:15378"/>
        <dbReference type="ChEBI" id="CHEBI:30616"/>
        <dbReference type="ChEBI" id="CHEBI:57986"/>
        <dbReference type="ChEBI" id="CHEBI:58210"/>
        <dbReference type="ChEBI" id="CHEBI:456216"/>
        <dbReference type="EC" id="2.7.1.26"/>
    </reaction>
</comment>
<protein>
    <recommendedName>
        <fullName evidence="15">Riboflavin biosynthesis protein</fullName>
    </recommendedName>
    <domain>
        <recommendedName>
            <fullName evidence="15">Riboflavin kinase</fullName>
            <ecNumber evidence="15">2.7.1.26</ecNumber>
        </recommendedName>
        <alternativeName>
            <fullName evidence="15">Flavokinase</fullName>
        </alternativeName>
    </domain>
    <domain>
        <recommendedName>
            <fullName evidence="15">FMN adenylyltransferase</fullName>
            <ecNumber evidence="15">2.7.7.2</ecNumber>
        </recommendedName>
        <alternativeName>
            <fullName evidence="15">FAD pyrophosphorylase</fullName>
        </alternativeName>
        <alternativeName>
            <fullName evidence="15">FAD synthase</fullName>
        </alternativeName>
    </domain>
</protein>
<evidence type="ECO:0000256" key="8">
    <source>
        <dbReference type="ARBA" id="ARBA00022741"/>
    </source>
</evidence>
<sequence>MEIIPLSFPHELTKENLPSTVAAIGFFDGIHKGHQKVINQALNIAQNSHKETAVITFDPHPSVVLKGKEDVQYLTPLEEKTALIESLGVDRLYIIRFDRKLSQLAPEDFLTHFITGLNVDHLVAGFDYTFGFKGAGNMSNIQELLSAPLEITVIDKLNYNDQKISSSRIREALHEGNVEEAETLLGRPLQLTGEVIHGDKRGRTIGFPTANLMLDKPYFLPKIGVYAVETVIDDNTYFGMANLGYKPTFSEQRMDPKIEVHIFDFDENLYGQNIKIIWKKFIREEVKFAGIDQLIHQLKQDEQNIRQYFHEK</sequence>
<gene>
    <name evidence="17" type="primary">ribF</name>
    <name evidence="17" type="ORF">F9U64_03960</name>
</gene>
<keyword evidence="4 15" id="KW-0285">Flavoprotein</keyword>
<dbReference type="SMART" id="SM00904">
    <property type="entry name" value="Flavokinase"/>
    <property type="match status" value="1"/>
</dbReference>
<keyword evidence="5 15" id="KW-0288">FMN</keyword>
<evidence type="ECO:0000256" key="3">
    <source>
        <dbReference type="ARBA" id="ARBA00005201"/>
    </source>
</evidence>
<dbReference type="GO" id="GO:0005524">
    <property type="term" value="F:ATP binding"/>
    <property type="evidence" value="ECO:0007669"/>
    <property type="project" value="UniProtKB-UniRule"/>
</dbReference>
<keyword evidence="8 15" id="KW-0547">Nucleotide-binding</keyword>
<evidence type="ECO:0000256" key="7">
    <source>
        <dbReference type="ARBA" id="ARBA00022695"/>
    </source>
</evidence>
<evidence type="ECO:0000256" key="11">
    <source>
        <dbReference type="ARBA" id="ARBA00022840"/>
    </source>
</evidence>
<evidence type="ECO:0000313" key="18">
    <source>
        <dbReference type="Proteomes" id="UP000480246"/>
    </source>
</evidence>
<dbReference type="NCBIfam" id="TIGR00125">
    <property type="entry name" value="cyt_tran_rel"/>
    <property type="match status" value="1"/>
</dbReference>
<dbReference type="CDD" id="cd02064">
    <property type="entry name" value="FAD_synthetase_N"/>
    <property type="match status" value="1"/>
</dbReference>
<evidence type="ECO:0000256" key="2">
    <source>
        <dbReference type="ARBA" id="ARBA00004726"/>
    </source>
</evidence>
<evidence type="ECO:0000256" key="9">
    <source>
        <dbReference type="ARBA" id="ARBA00022777"/>
    </source>
</evidence>
<evidence type="ECO:0000256" key="1">
    <source>
        <dbReference type="ARBA" id="ARBA00002121"/>
    </source>
</evidence>
<dbReference type="InterPro" id="IPR015865">
    <property type="entry name" value="Riboflavin_kinase_bac/euk"/>
</dbReference>
<evidence type="ECO:0000256" key="10">
    <source>
        <dbReference type="ARBA" id="ARBA00022827"/>
    </source>
</evidence>